<evidence type="ECO:0000313" key="4">
    <source>
        <dbReference type="Proteomes" id="UP001500507"/>
    </source>
</evidence>
<evidence type="ECO:0000259" key="2">
    <source>
        <dbReference type="Pfam" id="PF18962"/>
    </source>
</evidence>
<organism evidence="3 4">
    <name type="scientific">Gangjinia marincola</name>
    <dbReference type="NCBI Taxonomy" id="578463"/>
    <lineage>
        <taxon>Bacteria</taxon>
        <taxon>Pseudomonadati</taxon>
        <taxon>Bacteroidota</taxon>
        <taxon>Flavobacteriia</taxon>
        <taxon>Flavobacteriales</taxon>
        <taxon>Flavobacteriaceae</taxon>
        <taxon>Gangjinia</taxon>
    </lineage>
</organism>
<dbReference type="NCBIfam" id="TIGR04183">
    <property type="entry name" value="Por_Secre_tail"/>
    <property type="match status" value="1"/>
</dbReference>
<comment type="caution">
    <text evidence="3">The sequence shown here is derived from an EMBL/GenBank/DDBJ whole genome shotgun (WGS) entry which is preliminary data.</text>
</comment>
<gene>
    <name evidence="3" type="ORF">GCM10009117_24630</name>
</gene>
<proteinExistence type="predicted"/>
<accession>A0ABN1MJA7</accession>
<keyword evidence="4" id="KW-1185">Reference proteome</keyword>
<dbReference type="Pfam" id="PF18962">
    <property type="entry name" value="Por_Secre_tail"/>
    <property type="match status" value="1"/>
</dbReference>
<reference evidence="3 4" key="1">
    <citation type="journal article" date="2019" name="Int. J. Syst. Evol. Microbiol.">
        <title>The Global Catalogue of Microorganisms (GCM) 10K type strain sequencing project: providing services to taxonomists for standard genome sequencing and annotation.</title>
        <authorList>
            <consortium name="The Broad Institute Genomics Platform"/>
            <consortium name="The Broad Institute Genome Sequencing Center for Infectious Disease"/>
            <person name="Wu L."/>
            <person name="Ma J."/>
        </authorList>
    </citation>
    <scope>NUCLEOTIDE SEQUENCE [LARGE SCALE GENOMIC DNA]</scope>
    <source>
        <strain evidence="3 4">JCM 16082</strain>
    </source>
</reference>
<keyword evidence="1" id="KW-0732">Signal</keyword>
<sequence>MQAQFTDDFDSYNLGDLDPQSTLWDVWPGGESSIVTDEEAFSGSNSMLVPEGGTVDMLLLLGDQTSGVWSIRWQMYVPNGKTGFWNYQQIEADPGGQFNGQVFVSNTASGGTAGNITYDFDGTETPFPFDQWFDVLTVIDLDNLTISIAIDGDLSLDAVPYIDTDGNPATQLGSIDFFSIDANNRYFIDDVVFTDENLVLDNQEFEASDLDIVMDNSSEMLRVSALNNIRSIEIFNILGSTVHTSSVNKDAANIDMNTISSGVYIVKVIFEGGSISKKIVKK</sequence>
<evidence type="ECO:0000313" key="3">
    <source>
        <dbReference type="EMBL" id="GAA0873316.1"/>
    </source>
</evidence>
<feature type="domain" description="Secretion system C-terminal sorting" evidence="2">
    <location>
        <begin position="228"/>
        <end position="280"/>
    </location>
</feature>
<dbReference type="EMBL" id="BAAAFG010000016">
    <property type="protein sequence ID" value="GAA0873316.1"/>
    <property type="molecule type" value="Genomic_DNA"/>
</dbReference>
<evidence type="ECO:0000256" key="1">
    <source>
        <dbReference type="ARBA" id="ARBA00022729"/>
    </source>
</evidence>
<dbReference type="InterPro" id="IPR026444">
    <property type="entry name" value="Secre_tail"/>
</dbReference>
<dbReference type="Proteomes" id="UP001500507">
    <property type="component" value="Unassembled WGS sequence"/>
</dbReference>
<protein>
    <recommendedName>
        <fullName evidence="2">Secretion system C-terminal sorting domain-containing protein</fullName>
    </recommendedName>
</protein>
<name>A0ABN1MJA7_9FLAO</name>